<evidence type="ECO:0000256" key="1">
    <source>
        <dbReference type="ARBA" id="ARBA00022490"/>
    </source>
</evidence>
<dbReference type="Gene3D" id="2.40.50.1020">
    <property type="entry name" value="LytTr DNA-binding domain"/>
    <property type="match status" value="1"/>
</dbReference>
<evidence type="ECO:0000259" key="5">
    <source>
        <dbReference type="PROSITE" id="PS50930"/>
    </source>
</evidence>
<reference evidence="6 7" key="1">
    <citation type="journal article" date="2015" name="BMC Genomics">
        <title>Comparative genomics of Fructobacillus spp. and Leuconostoc spp. reveals niche-specific evolution of Fructobacillus spp.</title>
        <authorList>
            <person name="Endo A."/>
            <person name="Tanizawa Y."/>
            <person name="Tanaka N."/>
            <person name="Maeno S."/>
            <person name="Kumar H."/>
            <person name="Shiwa Y."/>
            <person name="Okada S."/>
            <person name="Yoshikawa H."/>
            <person name="Dicks L."/>
            <person name="Nakagawa J."/>
            <person name="Arita M."/>
        </authorList>
    </citation>
    <scope>NUCLEOTIDE SEQUENCE [LARGE SCALE GENOMIC DNA]</scope>
    <source>
        <strain evidence="6 7">JCM 12225</strain>
    </source>
</reference>
<keyword evidence="3" id="KW-0010">Activator</keyword>
<keyword evidence="2" id="KW-0902">Two-component regulatory system</keyword>
<dbReference type="InterPro" id="IPR007492">
    <property type="entry name" value="LytTR_DNA-bd_dom"/>
</dbReference>
<accession>A0A0K8MF54</accession>
<dbReference type="PANTHER" id="PTHR37299">
    <property type="entry name" value="TRANSCRIPTIONAL REGULATOR-RELATED"/>
    <property type="match status" value="1"/>
</dbReference>
<dbReference type="AlphaFoldDB" id="A0A0K8MF54"/>
<dbReference type="RefSeq" id="WP_061992581.1">
    <property type="nucleotide sequence ID" value="NZ_DF967980.1"/>
</dbReference>
<dbReference type="Gene3D" id="3.40.50.2300">
    <property type="match status" value="1"/>
</dbReference>
<organism evidence="6 7">
    <name type="scientific">Fructobacillus ficulneus</name>
    <dbReference type="NCBI Taxonomy" id="157463"/>
    <lineage>
        <taxon>Bacteria</taxon>
        <taxon>Bacillati</taxon>
        <taxon>Bacillota</taxon>
        <taxon>Bacilli</taxon>
        <taxon>Lactobacillales</taxon>
        <taxon>Lactobacillaceae</taxon>
        <taxon>Fructobacillus</taxon>
    </lineage>
</organism>
<dbReference type="InterPro" id="IPR046947">
    <property type="entry name" value="LytR-like"/>
</dbReference>
<dbReference type="SUPFAM" id="SSF52172">
    <property type="entry name" value="CheY-like"/>
    <property type="match status" value="1"/>
</dbReference>
<evidence type="ECO:0000313" key="6">
    <source>
        <dbReference type="EMBL" id="GAO99150.1"/>
    </source>
</evidence>
<sequence length="251" mass="29079">MSCYILTSKKGDQRLFRKLIPDPLIFDNPRELLLAVHSTTLGPIVVIDLEIHGYDKIGLQVAALIKRNNPNAQIILLAEDSRLANYCFEYQVGVLDFIIKNDRDLIFQKRLLRAIEKAQYNVHKILNSKPKFIFFPNGKKRLLLDLSRILYFSSEKGTHNVILHEHDQILKIRANLSTIAKLDDDIHQIHSGFCININYLQTYQPKKNIVTLANGVSLPISRNYINKVRQQTTWYSEPPTRENDPNFKKKD</sequence>
<evidence type="ECO:0000256" key="2">
    <source>
        <dbReference type="ARBA" id="ARBA00023012"/>
    </source>
</evidence>
<protein>
    <submittedName>
        <fullName evidence="6">Response regulator</fullName>
    </submittedName>
</protein>
<dbReference type="PROSITE" id="PS50930">
    <property type="entry name" value="HTH_LYTTR"/>
    <property type="match status" value="1"/>
</dbReference>
<dbReference type="InterPro" id="IPR011006">
    <property type="entry name" value="CheY-like_superfamily"/>
</dbReference>
<keyword evidence="7" id="KW-1185">Reference proteome</keyword>
<proteinExistence type="predicted"/>
<evidence type="ECO:0000256" key="3">
    <source>
        <dbReference type="ARBA" id="ARBA00023159"/>
    </source>
</evidence>
<dbReference type="OrthoDB" id="9809318at2"/>
<dbReference type="GO" id="GO:0000156">
    <property type="term" value="F:phosphorelay response regulator activity"/>
    <property type="evidence" value="ECO:0007669"/>
    <property type="project" value="InterPro"/>
</dbReference>
<dbReference type="STRING" id="157463.GCA_001047075_00054"/>
<dbReference type="GO" id="GO:0003677">
    <property type="term" value="F:DNA binding"/>
    <property type="evidence" value="ECO:0007669"/>
    <property type="project" value="InterPro"/>
</dbReference>
<gene>
    <name evidence="6" type="primary">silR</name>
    <name evidence="6" type="ORF">FFIC_030300</name>
</gene>
<dbReference type="Pfam" id="PF04397">
    <property type="entry name" value="LytTR"/>
    <property type="match status" value="1"/>
</dbReference>
<dbReference type="PANTHER" id="PTHR37299:SF3">
    <property type="entry name" value="STAGE 0 SPORULATION PROTEIN A HOMOLOG"/>
    <property type="match status" value="1"/>
</dbReference>
<dbReference type="Proteomes" id="UP000253891">
    <property type="component" value="Unassembled WGS sequence"/>
</dbReference>
<name>A0A0K8MF54_9LACO</name>
<evidence type="ECO:0000256" key="4">
    <source>
        <dbReference type="SAM" id="MobiDB-lite"/>
    </source>
</evidence>
<dbReference type="EMBL" id="DF967980">
    <property type="protein sequence ID" value="GAO99150.1"/>
    <property type="molecule type" value="Genomic_DNA"/>
</dbReference>
<keyword evidence="1" id="KW-0963">Cytoplasm</keyword>
<feature type="compositionally biased region" description="Basic and acidic residues" evidence="4">
    <location>
        <begin position="239"/>
        <end position="251"/>
    </location>
</feature>
<feature type="domain" description="HTH LytTR-type" evidence="5">
    <location>
        <begin position="133"/>
        <end position="234"/>
    </location>
</feature>
<feature type="region of interest" description="Disordered" evidence="4">
    <location>
        <begin position="231"/>
        <end position="251"/>
    </location>
</feature>
<dbReference type="SMART" id="SM00850">
    <property type="entry name" value="LytTR"/>
    <property type="match status" value="1"/>
</dbReference>
<evidence type="ECO:0000313" key="7">
    <source>
        <dbReference type="Proteomes" id="UP000253891"/>
    </source>
</evidence>